<keyword evidence="7" id="KW-0238">DNA-binding</keyword>
<evidence type="ECO:0000256" key="7">
    <source>
        <dbReference type="ARBA" id="ARBA00023125"/>
    </source>
</evidence>
<dbReference type="PANTHER" id="PTHR24384:SF189">
    <property type="entry name" value="C2H2-TYPE DOMAIN-CONTAINING PROTEIN-RELATED"/>
    <property type="match status" value="1"/>
</dbReference>
<dbReference type="SMART" id="SM00355">
    <property type="entry name" value="ZnF_C2H2"/>
    <property type="match status" value="5"/>
</dbReference>
<dbReference type="InterPro" id="IPR050752">
    <property type="entry name" value="C2H2-ZF_domain"/>
</dbReference>
<dbReference type="SUPFAM" id="SSF57667">
    <property type="entry name" value="beta-beta-alpha zinc fingers"/>
    <property type="match status" value="3"/>
</dbReference>
<dbReference type="PANTHER" id="PTHR24384">
    <property type="entry name" value="FINGER PUTATIVE TRANSCRIPTION FACTOR FAMILY-RELATED"/>
    <property type="match status" value="1"/>
</dbReference>
<dbReference type="GO" id="GO:0045893">
    <property type="term" value="P:positive regulation of DNA-templated transcription"/>
    <property type="evidence" value="ECO:0007669"/>
    <property type="project" value="UniProtKB-ARBA"/>
</dbReference>
<keyword evidence="9" id="KW-0539">Nucleus</keyword>
<feature type="domain" description="C2H2-type" evidence="12">
    <location>
        <begin position="382"/>
        <end position="409"/>
    </location>
</feature>
<evidence type="ECO:0000313" key="13">
    <source>
        <dbReference type="EMBL" id="CAG6485033.1"/>
    </source>
</evidence>
<evidence type="ECO:0000256" key="2">
    <source>
        <dbReference type="ARBA" id="ARBA00022723"/>
    </source>
</evidence>
<evidence type="ECO:0000256" key="4">
    <source>
        <dbReference type="ARBA" id="ARBA00022771"/>
    </source>
</evidence>
<feature type="compositionally biased region" description="Acidic residues" evidence="11">
    <location>
        <begin position="328"/>
        <end position="340"/>
    </location>
</feature>
<keyword evidence="3" id="KW-0677">Repeat</keyword>
<keyword evidence="4 10" id="KW-0863">Zinc-finger</keyword>
<feature type="compositionally biased region" description="Basic and acidic residues" evidence="11">
    <location>
        <begin position="569"/>
        <end position="580"/>
    </location>
</feature>
<evidence type="ECO:0000256" key="1">
    <source>
        <dbReference type="ARBA" id="ARBA00004123"/>
    </source>
</evidence>
<dbReference type="GO" id="GO:0005694">
    <property type="term" value="C:chromosome"/>
    <property type="evidence" value="ECO:0007669"/>
    <property type="project" value="UniProtKB-ARBA"/>
</dbReference>
<feature type="compositionally biased region" description="Acidic residues" evidence="11">
    <location>
        <begin position="598"/>
        <end position="615"/>
    </location>
</feature>
<protein>
    <submittedName>
        <fullName evidence="13">Zinc finger protein 658</fullName>
    </submittedName>
</protein>
<comment type="subcellular location">
    <subcellularLocation>
        <location evidence="1">Nucleus</location>
    </subcellularLocation>
</comment>
<dbReference type="Gene3D" id="3.30.160.60">
    <property type="entry name" value="Classic Zinc Finger"/>
    <property type="match status" value="4"/>
</dbReference>
<dbReference type="GO" id="GO:0005634">
    <property type="term" value="C:nucleus"/>
    <property type="evidence" value="ECO:0007669"/>
    <property type="project" value="UniProtKB-SubCell"/>
</dbReference>
<dbReference type="PROSITE" id="PS00028">
    <property type="entry name" value="ZINC_FINGER_C2H2_1"/>
    <property type="match status" value="5"/>
</dbReference>
<dbReference type="FunFam" id="3.30.160.60:FF:001732">
    <property type="entry name" value="Zgc:162936"/>
    <property type="match status" value="1"/>
</dbReference>
<keyword evidence="2" id="KW-0479">Metal-binding</keyword>
<dbReference type="PROSITE" id="PS50157">
    <property type="entry name" value="ZINC_FINGER_C2H2_2"/>
    <property type="match status" value="5"/>
</dbReference>
<dbReference type="EMBL" id="HBUE01100300">
    <property type="protein sequence ID" value="CAG6485033.1"/>
    <property type="molecule type" value="Transcribed_RNA"/>
</dbReference>
<evidence type="ECO:0000256" key="8">
    <source>
        <dbReference type="ARBA" id="ARBA00023163"/>
    </source>
</evidence>
<feature type="domain" description="C2H2-type" evidence="12">
    <location>
        <begin position="498"/>
        <end position="525"/>
    </location>
</feature>
<dbReference type="GO" id="GO:0000978">
    <property type="term" value="F:RNA polymerase II cis-regulatory region sequence-specific DNA binding"/>
    <property type="evidence" value="ECO:0007669"/>
    <property type="project" value="TreeGrafter"/>
</dbReference>
<feature type="domain" description="C2H2-type" evidence="12">
    <location>
        <begin position="467"/>
        <end position="495"/>
    </location>
</feature>
<dbReference type="SMART" id="SM00868">
    <property type="entry name" value="zf-AD"/>
    <property type="match status" value="1"/>
</dbReference>
<evidence type="ECO:0000256" key="10">
    <source>
        <dbReference type="PROSITE-ProRule" id="PRU00042"/>
    </source>
</evidence>
<dbReference type="AlphaFoldDB" id="A0A8D8C027"/>
<evidence type="ECO:0000256" key="11">
    <source>
        <dbReference type="SAM" id="MobiDB-lite"/>
    </source>
</evidence>
<evidence type="ECO:0000256" key="5">
    <source>
        <dbReference type="ARBA" id="ARBA00022833"/>
    </source>
</evidence>
<sequence>MNPGGAKDRKMVFIPKFRVIPTVSYNLDRLAGENNVLINRIIREMESCNQSQLPTAPSQQFCAFCLRARLPNVEFYKHIVGSTAELRKSLQALLGYEFRLENFAICKPCWKIMQLNQDFRLRCMKANKLAERRFSQGLGSEDGWFSARNLATIESLRMVVKDQLLQIEKVDVMVVVPVVSEAGRERQQSDAKGEDARESRLEVSEAKVEPAEVDVSTPHVVKIERVEPEQQVVQNDSSVKPTQKPTLDVVKIKVEPDVVIDNKRKELIECISLDSEESDTAEATTTTNGVQEHLETALDVGEVKVEPDYLILSVELEQPTSPSKDFETEAESDGWEDEISDASTKADESGLLQCKKCHRMFEPTGYKLHVLICTGKQPDRIYKCPECPITFTKHHKLVAHKNRHAGITPYKCRRNCERGFASAAVRNRHEIRCGIDVQKCMFCEKQLDNRLRLYEHYRLEHPGEPKFGCSQCDKRFKRKEHLQCHEKRMHSSERPRELVCKVCDKAFVEKQNLAVHMKVHSDEKPYQCDQCGKQLKAKHSLDLHMASKHPELASEYGLKALARMQQRYKEVSSMRKQEKRVLKKRGPKPKKRKQESSSEAETESSEDYTEESETE</sequence>
<keyword evidence="6" id="KW-0805">Transcription regulation</keyword>
<feature type="region of interest" description="Disordered" evidence="11">
    <location>
        <begin position="320"/>
        <end position="342"/>
    </location>
</feature>
<evidence type="ECO:0000256" key="6">
    <source>
        <dbReference type="ARBA" id="ARBA00023015"/>
    </source>
</evidence>
<feature type="region of interest" description="Disordered" evidence="11">
    <location>
        <begin position="569"/>
        <end position="615"/>
    </location>
</feature>
<feature type="domain" description="C2H2-type" evidence="12">
    <location>
        <begin position="526"/>
        <end position="549"/>
    </location>
</feature>
<dbReference type="InterPro" id="IPR013087">
    <property type="entry name" value="Znf_C2H2_type"/>
</dbReference>
<keyword evidence="5" id="KW-0862">Zinc</keyword>
<dbReference type="GO" id="GO:0000981">
    <property type="term" value="F:DNA-binding transcription factor activity, RNA polymerase II-specific"/>
    <property type="evidence" value="ECO:0007669"/>
    <property type="project" value="TreeGrafter"/>
</dbReference>
<evidence type="ECO:0000256" key="3">
    <source>
        <dbReference type="ARBA" id="ARBA00022737"/>
    </source>
</evidence>
<evidence type="ECO:0000259" key="12">
    <source>
        <dbReference type="PROSITE" id="PS50157"/>
    </source>
</evidence>
<reference evidence="13" key="1">
    <citation type="submission" date="2021-05" db="EMBL/GenBank/DDBJ databases">
        <authorList>
            <person name="Alioto T."/>
            <person name="Alioto T."/>
            <person name="Gomez Garrido J."/>
        </authorList>
    </citation>
    <scope>NUCLEOTIDE SEQUENCE</scope>
</reference>
<dbReference type="Pfam" id="PF00096">
    <property type="entry name" value="zf-C2H2"/>
    <property type="match status" value="2"/>
</dbReference>
<proteinExistence type="predicted"/>
<dbReference type="GO" id="GO:0008270">
    <property type="term" value="F:zinc ion binding"/>
    <property type="evidence" value="ECO:0007669"/>
    <property type="project" value="UniProtKB-KW"/>
</dbReference>
<dbReference type="InterPro" id="IPR036236">
    <property type="entry name" value="Znf_C2H2_sf"/>
</dbReference>
<organism evidence="13">
    <name type="scientific">Culex pipiens</name>
    <name type="common">House mosquito</name>
    <dbReference type="NCBI Taxonomy" id="7175"/>
    <lineage>
        <taxon>Eukaryota</taxon>
        <taxon>Metazoa</taxon>
        <taxon>Ecdysozoa</taxon>
        <taxon>Arthropoda</taxon>
        <taxon>Hexapoda</taxon>
        <taxon>Insecta</taxon>
        <taxon>Pterygota</taxon>
        <taxon>Neoptera</taxon>
        <taxon>Endopterygota</taxon>
        <taxon>Diptera</taxon>
        <taxon>Nematocera</taxon>
        <taxon>Culicoidea</taxon>
        <taxon>Culicidae</taxon>
        <taxon>Culicinae</taxon>
        <taxon>Culicini</taxon>
        <taxon>Culex</taxon>
        <taxon>Culex</taxon>
    </lineage>
</organism>
<feature type="region of interest" description="Disordered" evidence="11">
    <location>
        <begin position="185"/>
        <end position="209"/>
    </location>
</feature>
<feature type="domain" description="C2H2-type" evidence="12">
    <location>
        <begin position="438"/>
        <end position="466"/>
    </location>
</feature>
<dbReference type="FunFam" id="3.30.160.60:FF:000086">
    <property type="entry name" value="transcription factor E4F1 isoform X1"/>
    <property type="match status" value="1"/>
</dbReference>
<accession>A0A8D8C027</accession>
<name>A0A8D8C027_CULPI</name>
<feature type="compositionally biased region" description="Basic residues" evidence="11">
    <location>
        <begin position="581"/>
        <end position="593"/>
    </location>
</feature>
<dbReference type="InterPro" id="IPR012934">
    <property type="entry name" value="Znf_AD"/>
</dbReference>
<keyword evidence="8" id="KW-0804">Transcription</keyword>
<evidence type="ECO:0000256" key="9">
    <source>
        <dbReference type="ARBA" id="ARBA00023242"/>
    </source>
</evidence>